<reference evidence="2" key="1">
    <citation type="submission" date="2022-11" db="UniProtKB">
        <authorList>
            <consortium name="WormBaseParasite"/>
        </authorList>
    </citation>
    <scope>IDENTIFICATION</scope>
</reference>
<evidence type="ECO:0000313" key="1">
    <source>
        <dbReference type="Proteomes" id="UP000887579"/>
    </source>
</evidence>
<organism evidence="1 2">
    <name type="scientific">Panagrolaimus sp. ES5</name>
    <dbReference type="NCBI Taxonomy" id="591445"/>
    <lineage>
        <taxon>Eukaryota</taxon>
        <taxon>Metazoa</taxon>
        <taxon>Ecdysozoa</taxon>
        <taxon>Nematoda</taxon>
        <taxon>Chromadorea</taxon>
        <taxon>Rhabditida</taxon>
        <taxon>Tylenchina</taxon>
        <taxon>Panagrolaimomorpha</taxon>
        <taxon>Panagrolaimoidea</taxon>
        <taxon>Panagrolaimidae</taxon>
        <taxon>Panagrolaimus</taxon>
    </lineage>
</organism>
<proteinExistence type="predicted"/>
<name>A0AC34FU26_9BILA</name>
<sequence length="560" mass="65952">MVTFLAFISIIIITINNVQRCETAVYEINGYRHFSLSRTSDFKYLEKDVEVMDEFKKYFYFKMSTRNVGHDQDKVLFFPQESPYYLTIEFKEKYFMKENRVLPGFRFDFDASDCPTNFNNNLTKSGYISVKRGDTACLYDFWIKQFNNYVNISINGYEETMLDVEEFKNITFFFLRNGTYKAEHYFYLDGWPKRVWIDDGIDINNLTLLDERRNCKLIQPRKNNETKIAFIVHSNFHSCDLRLIMDNGKSEFFAKLPLKYSPVEQKAARREWDTSEAELPPPPDADGPKYKYDDGFDVFILLIIWTVILATVLIYEILYRVFNKGRGIYPLSFALTPSADKKGSAEGGSNSGTVLPSSSAQSSAEQQHQQLPPQDITECPSTEDPRLETKFVVEPNWKRIGIEYGEIRENDTKICLPLPGRIHDERLKLLRAHYATQVVPGILETGHIDGGIYYRDGENPKFIYDGDEYETKEEAQLAVHYDRQFLIKEWYEQTHKNDMAYFWANQTAMKWDPFTFDLQWEKEEQNYYEFKADLEFMKNVREGKYNHLGMNDFIKERLQN</sequence>
<protein>
    <submittedName>
        <fullName evidence="2">Uncharacterized protein</fullName>
    </submittedName>
</protein>
<accession>A0AC34FU26</accession>
<dbReference type="Proteomes" id="UP000887579">
    <property type="component" value="Unplaced"/>
</dbReference>
<dbReference type="WBParaSite" id="ES5_v2.g20718.t1">
    <property type="protein sequence ID" value="ES5_v2.g20718.t1"/>
    <property type="gene ID" value="ES5_v2.g20718"/>
</dbReference>
<evidence type="ECO:0000313" key="2">
    <source>
        <dbReference type="WBParaSite" id="ES5_v2.g20718.t1"/>
    </source>
</evidence>